<comment type="similarity">
    <text evidence="2">Belongs to the peptidase M13 family.</text>
</comment>
<dbReference type="GO" id="GO:0005886">
    <property type="term" value="C:plasma membrane"/>
    <property type="evidence" value="ECO:0007669"/>
    <property type="project" value="TreeGrafter"/>
</dbReference>
<dbReference type="Pfam" id="PF01431">
    <property type="entry name" value="Peptidase_M13"/>
    <property type="match status" value="1"/>
</dbReference>
<dbReference type="PANTHER" id="PTHR11733:SF167">
    <property type="entry name" value="FI17812P1-RELATED"/>
    <property type="match status" value="1"/>
</dbReference>
<feature type="domain" description="Peptidase M13 N-terminal" evidence="10">
    <location>
        <begin position="20"/>
        <end position="401"/>
    </location>
</feature>
<keyword evidence="3" id="KW-0645">Protease</keyword>
<dbReference type="PANTHER" id="PTHR11733">
    <property type="entry name" value="ZINC METALLOPROTEASE FAMILY M13 NEPRILYSIN-RELATED"/>
    <property type="match status" value="1"/>
</dbReference>
<dbReference type="Proteomes" id="UP000238083">
    <property type="component" value="Unassembled WGS sequence"/>
</dbReference>
<sequence>MSSITDAQPAGSDVDPSVRPQDDLFRHVNGRWLATTEIPDDRAVDGAFIRLRDQSEAECRTIVESAAAAAATGEAAPGTVRQKIGDLFASFMDVERVEALGATPLDPELAAVDAVTDHAGLVRLLGAFERSGVGGPFAYWVDTDNAKSDEYVVYLTQAGLGLPDESYYREEQYAEIRAAYRQHVERVLTLGRRPDPAGSAQRVLDLETALAAHHWDRVRNRDANATYNKLDRAGLQDLLPGIDLAAWIAAAELPESAFAQVVVRQPSYLQGLAEVFAATPVETWREWLGWRVLHQGAAFLSSDFVEANFAFYGTKLTGAPQLRERWKRGVGLVEGNLGEALGELYVAEHFPPAAKARMTELVANLVEAYRQDIEALDWMTRETKDRALEKLGRFTPKIGHPDSWRDYSALTIDREDLLGNVRRAFAFEVERELAKLGGPVDRSEWFMTPQTVNAYYNPGMNEIVFPAAILRPPFFSLDADDAENYGGIGAVIGHEIGHGFDDQGSKYDGLGNLNDWWTDADRTEFGKRTQALVDQYDALEPPETPGKHVNGALTVGENIGDLGGLTIAHKAYEIALGGGQAPVVDGLTGSQRLFFGWAKVWCGKVRPAEVERRLAVDPHSPPEFRCNAVVRNLVEFHDAFGTAPGDGLWLDPEERVRIW</sequence>
<protein>
    <submittedName>
        <fullName evidence="11">Putative endopeptidase</fullName>
    </submittedName>
</protein>
<organism evidence="11 12">
    <name type="scientific">Kineococcus rhizosphaerae</name>
    <dbReference type="NCBI Taxonomy" id="559628"/>
    <lineage>
        <taxon>Bacteria</taxon>
        <taxon>Bacillati</taxon>
        <taxon>Actinomycetota</taxon>
        <taxon>Actinomycetes</taxon>
        <taxon>Kineosporiales</taxon>
        <taxon>Kineosporiaceae</taxon>
        <taxon>Kineococcus</taxon>
    </lineage>
</organism>
<keyword evidence="4" id="KW-0479">Metal-binding</keyword>
<keyword evidence="12" id="KW-1185">Reference proteome</keyword>
<evidence type="ECO:0000259" key="10">
    <source>
        <dbReference type="Pfam" id="PF05649"/>
    </source>
</evidence>
<dbReference type="GO" id="GO:0004222">
    <property type="term" value="F:metalloendopeptidase activity"/>
    <property type="evidence" value="ECO:0007669"/>
    <property type="project" value="InterPro"/>
</dbReference>
<gene>
    <name evidence="11" type="ORF">CLV37_1256</name>
</gene>
<evidence type="ECO:0000256" key="1">
    <source>
        <dbReference type="ARBA" id="ARBA00001947"/>
    </source>
</evidence>
<dbReference type="InterPro" id="IPR018497">
    <property type="entry name" value="Peptidase_M13_C"/>
</dbReference>
<dbReference type="InterPro" id="IPR000718">
    <property type="entry name" value="Peptidase_M13"/>
</dbReference>
<evidence type="ECO:0000313" key="11">
    <source>
        <dbReference type="EMBL" id="PRY08302.1"/>
    </source>
</evidence>
<evidence type="ECO:0000256" key="6">
    <source>
        <dbReference type="ARBA" id="ARBA00022833"/>
    </source>
</evidence>
<reference evidence="11 12" key="1">
    <citation type="submission" date="2018-03" db="EMBL/GenBank/DDBJ databases">
        <title>Genomic Encyclopedia of Archaeal and Bacterial Type Strains, Phase II (KMG-II): from individual species to whole genera.</title>
        <authorList>
            <person name="Goeker M."/>
        </authorList>
    </citation>
    <scope>NUCLEOTIDE SEQUENCE [LARGE SCALE GENOMIC DNA]</scope>
    <source>
        <strain evidence="11 12">DSM 19711</strain>
    </source>
</reference>
<keyword evidence="5" id="KW-0378">Hydrolase</keyword>
<comment type="cofactor">
    <cofactor evidence="1">
        <name>Zn(2+)</name>
        <dbReference type="ChEBI" id="CHEBI:29105"/>
    </cofactor>
</comment>
<evidence type="ECO:0000256" key="4">
    <source>
        <dbReference type="ARBA" id="ARBA00022723"/>
    </source>
</evidence>
<dbReference type="InterPro" id="IPR008753">
    <property type="entry name" value="Peptidase_M13_N"/>
</dbReference>
<dbReference type="CDD" id="cd08662">
    <property type="entry name" value="M13"/>
    <property type="match status" value="1"/>
</dbReference>
<evidence type="ECO:0000256" key="5">
    <source>
        <dbReference type="ARBA" id="ARBA00022801"/>
    </source>
</evidence>
<evidence type="ECO:0000313" key="12">
    <source>
        <dbReference type="Proteomes" id="UP000238083"/>
    </source>
</evidence>
<dbReference type="GO" id="GO:0046872">
    <property type="term" value="F:metal ion binding"/>
    <property type="evidence" value="ECO:0007669"/>
    <property type="project" value="UniProtKB-KW"/>
</dbReference>
<evidence type="ECO:0000256" key="2">
    <source>
        <dbReference type="ARBA" id="ARBA00007357"/>
    </source>
</evidence>
<evidence type="ECO:0000259" key="9">
    <source>
        <dbReference type="Pfam" id="PF01431"/>
    </source>
</evidence>
<dbReference type="PROSITE" id="PS51885">
    <property type="entry name" value="NEPRILYSIN"/>
    <property type="match status" value="1"/>
</dbReference>
<dbReference type="Pfam" id="PF05649">
    <property type="entry name" value="Peptidase_M13_N"/>
    <property type="match status" value="1"/>
</dbReference>
<proteinExistence type="inferred from homology"/>
<keyword evidence="6" id="KW-0862">Zinc</keyword>
<dbReference type="EMBL" id="PVZF01000025">
    <property type="protein sequence ID" value="PRY08302.1"/>
    <property type="molecule type" value="Genomic_DNA"/>
</dbReference>
<dbReference type="OrthoDB" id="9775677at2"/>
<accession>A0A2T0QTJ7</accession>
<dbReference type="RefSeq" id="WP_106215605.1">
    <property type="nucleotide sequence ID" value="NZ_PVZF01000025.1"/>
</dbReference>
<comment type="caution">
    <text evidence="11">The sequence shown here is derived from an EMBL/GenBank/DDBJ whole genome shotgun (WGS) entry which is preliminary data.</text>
</comment>
<feature type="domain" description="Peptidase M13 C-terminal" evidence="9">
    <location>
        <begin position="453"/>
        <end position="656"/>
    </location>
</feature>
<feature type="region of interest" description="Disordered" evidence="8">
    <location>
        <begin position="1"/>
        <end position="21"/>
    </location>
</feature>
<dbReference type="AlphaFoldDB" id="A0A2T0QTJ7"/>
<dbReference type="InterPro" id="IPR024079">
    <property type="entry name" value="MetalloPept_cat_dom_sf"/>
</dbReference>
<dbReference type="SUPFAM" id="SSF55486">
    <property type="entry name" value="Metalloproteases ('zincins'), catalytic domain"/>
    <property type="match status" value="1"/>
</dbReference>
<evidence type="ECO:0000256" key="8">
    <source>
        <dbReference type="SAM" id="MobiDB-lite"/>
    </source>
</evidence>
<dbReference type="InterPro" id="IPR042089">
    <property type="entry name" value="Peptidase_M13_dom_2"/>
</dbReference>
<name>A0A2T0QTJ7_9ACTN</name>
<dbReference type="GO" id="GO:0016485">
    <property type="term" value="P:protein processing"/>
    <property type="evidence" value="ECO:0007669"/>
    <property type="project" value="TreeGrafter"/>
</dbReference>
<dbReference type="PRINTS" id="PR00786">
    <property type="entry name" value="NEPRILYSIN"/>
</dbReference>
<evidence type="ECO:0000256" key="7">
    <source>
        <dbReference type="ARBA" id="ARBA00023049"/>
    </source>
</evidence>
<keyword evidence="7" id="KW-0482">Metalloprotease</keyword>
<dbReference type="Gene3D" id="3.40.390.10">
    <property type="entry name" value="Collagenase (Catalytic Domain)"/>
    <property type="match status" value="1"/>
</dbReference>
<evidence type="ECO:0000256" key="3">
    <source>
        <dbReference type="ARBA" id="ARBA00022670"/>
    </source>
</evidence>
<dbReference type="Gene3D" id="1.10.1380.10">
    <property type="entry name" value="Neutral endopeptidase , domain2"/>
    <property type="match status" value="1"/>
</dbReference>